<evidence type="ECO:0000256" key="5">
    <source>
        <dbReference type="ARBA" id="ARBA00022898"/>
    </source>
</evidence>
<evidence type="ECO:0000259" key="7">
    <source>
        <dbReference type="Pfam" id="PF00155"/>
    </source>
</evidence>
<feature type="domain" description="Aminotransferase class I/classII large" evidence="7">
    <location>
        <begin position="30"/>
        <end position="378"/>
    </location>
</feature>
<keyword evidence="4 6" id="KW-0808">Transferase</keyword>
<comment type="similarity">
    <text evidence="2 6">Belongs to the class-I pyridoxal-phosphate-dependent aminotransferase family.</text>
</comment>
<dbReference type="Gene3D" id="3.40.640.10">
    <property type="entry name" value="Type I PLP-dependent aspartate aminotransferase-like (Major domain)"/>
    <property type="match status" value="1"/>
</dbReference>
<evidence type="ECO:0000256" key="1">
    <source>
        <dbReference type="ARBA" id="ARBA00001933"/>
    </source>
</evidence>
<comment type="cofactor">
    <cofactor evidence="1 6">
        <name>pyridoxal 5'-phosphate</name>
        <dbReference type="ChEBI" id="CHEBI:597326"/>
    </cofactor>
</comment>
<dbReference type="PANTHER" id="PTHR46383:SF1">
    <property type="entry name" value="ASPARTATE AMINOTRANSFERASE"/>
    <property type="match status" value="1"/>
</dbReference>
<sequence length="399" mass="45077">MSYFEDKNVNLEVLKKKAFNLRWAEVEDGIIPLTAADSDFPCSDKIKKAIIDYASDGYFSYTPKTGFEEFKISLSRYVKDLKGEDIPSKNVLPVDSAARAMYIIAKACLKPGDEMIVFDPCDFLFRESCLGAGATPVYYPAEIDERNKKMDLSKLEDYITDRTKMIGLCNPHNPYGVVYTKEELDFIMSLCEKHDLYIMNDEIWSDIVYPDSKFNSIYCLGNERCKRVLSVFGYSKSFGLAGLRIGCVYSTDDETFKKLIEASDVMSTAGGATSISQIAAIAAMDDARDWLNDFLVHLTKNRDFAVDYINENIPELHAYKPQATYLLYVDIKDLNCKADEFVDFLRKEVKLSVVPGGHNYFGDQSEGHIRICIATSTEILCEGLNRLKLGVEKFVTKKG</sequence>
<dbReference type="EC" id="2.6.1.-" evidence="6"/>
<dbReference type="GO" id="GO:0030170">
    <property type="term" value="F:pyridoxal phosphate binding"/>
    <property type="evidence" value="ECO:0007669"/>
    <property type="project" value="InterPro"/>
</dbReference>
<dbReference type="InterPro" id="IPR004838">
    <property type="entry name" value="NHTrfase_class1_PyrdxlP-BS"/>
</dbReference>
<dbReference type="GO" id="GO:0006520">
    <property type="term" value="P:amino acid metabolic process"/>
    <property type="evidence" value="ECO:0007669"/>
    <property type="project" value="InterPro"/>
</dbReference>
<dbReference type="Gene3D" id="3.90.1150.10">
    <property type="entry name" value="Aspartate Aminotransferase, domain 1"/>
    <property type="match status" value="1"/>
</dbReference>
<organism evidence="8 9">
    <name type="scientific">Faecalicoccus pleomorphus</name>
    <dbReference type="NCBI Taxonomy" id="1323"/>
    <lineage>
        <taxon>Bacteria</taxon>
        <taxon>Bacillati</taxon>
        <taxon>Bacillota</taxon>
        <taxon>Erysipelotrichia</taxon>
        <taxon>Erysipelotrichales</taxon>
        <taxon>Erysipelotrichaceae</taxon>
        <taxon>Faecalicoccus</taxon>
    </lineage>
</organism>
<gene>
    <name evidence="8" type="ORF">DXC78_03995</name>
</gene>
<accession>A0A3E3E746</accession>
<dbReference type="InterPro" id="IPR004839">
    <property type="entry name" value="Aminotransferase_I/II_large"/>
</dbReference>
<keyword evidence="5" id="KW-0663">Pyridoxal phosphate</keyword>
<dbReference type="EMBL" id="QUSK01000007">
    <property type="protein sequence ID" value="RGD77096.1"/>
    <property type="molecule type" value="Genomic_DNA"/>
</dbReference>
<evidence type="ECO:0000256" key="3">
    <source>
        <dbReference type="ARBA" id="ARBA00022576"/>
    </source>
</evidence>
<comment type="caution">
    <text evidence="8">The sequence shown here is derived from an EMBL/GenBank/DDBJ whole genome shotgun (WGS) entry which is preliminary data.</text>
</comment>
<proteinExistence type="inferred from homology"/>
<evidence type="ECO:0000313" key="9">
    <source>
        <dbReference type="Proteomes" id="UP000260721"/>
    </source>
</evidence>
<dbReference type="InterPro" id="IPR015422">
    <property type="entry name" value="PyrdxlP-dep_Trfase_small"/>
</dbReference>
<reference evidence="8 9" key="1">
    <citation type="submission" date="2018-08" db="EMBL/GenBank/DDBJ databases">
        <title>A genome reference for cultivated species of the human gut microbiota.</title>
        <authorList>
            <person name="Zou Y."/>
            <person name="Xue W."/>
            <person name="Luo G."/>
        </authorList>
    </citation>
    <scope>NUCLEOTIDE SEQUENCE [LARGE SCALE GENOMIC DNA]</scope>
    <source>
        <strain evidence="8 9">TF08-11</strain>
    </source>
</reference>
<dbReference type="RefSeq" id="WP_117445839.1">
    <property type="nucleotide sequence ID" value="NZ_CALCIP010000023.1"/>
</dbReference>
<dbReference type="PANTHER" id="PTHR46383">
    <property type="entry name" value="ASPARTATE AMINOTRANSFERASE"/>
    <property type="match status" value="1"/>
</dbReference>
<evidence type="ECO:0000313" key="8">
    <source>
        <dbReference type="EMBL" id="RGD77096.1"/>
    </source>
</evidence>
<dbReference type="GO" id="GO:0008483">
    <property type="term" value="F:transaminase activity"/>
    <property type="evidence" value="ECO:0007669"/>
    <property type="project" value="UniProtKB-KW"/>
</dbReference>
<dbReference type="Proteomes" id="UP000260721">
    <property type="component" value="Unassembled WGS sequence"/>
</dbReference>
<protein>
    <recommendedName>
        <fullName evidence="6">Aminotransferase</fullName>
        <ecNumber evidence="6">2.6.1.-</ecNumber>
    </recommendedName>
</protein>
<dbReference type="CDD" id="cd00609">
    <property type="entry name" value="AAT_like"/>
    <property type="match status" value="1"/>
</dbReference>
<dbReference type="InterPro" id="IPR015421">
    <property type="entry name" value="PyrdxlP-dep_Trfase_major"/>
</dbReference>
<dbReference type="PRINTS" id="PR00753">
    <property type="entry name" value="ACCSYNTHASE"/>
</dbReference>
<evidence type="ECO:0000256" key="6">
    <source>
        <dbReference type="RuleBase" id="RU000481"/>
    </source>
</evidence>
<dbReference type="PROSITE" id="PS00105">
    <property type="entry name" value="AA_TRANSFER_CLASS_1"/>
    <property type="match status" value="1"/>
</dbReference>
<dbReference type="AlphaFoldDB" id="A0A3E3E746"/>
<keyword evidence="3 6" id="KW-0032">Aminotransferase</keyword>
<evidence type="ECO:0000256" key="4">
    <source>
        <dbReference type="ARBA" id="ARBA00022679"/>
    </source>
</evidence>
<dbReference type="SUPFAM" id="SSF53383">
    <property type="entry name" value="PLP-dependent transferases"/>
    <property type="match status" value="1"/>
</dbReference>
<dbReference type="Pfam" id="PF00155">
    <property type="entry name" value="Aminotran_1_2"/>
    <property type="match status" value="1"/>
</dbReference>
<dbReference type="InterPro" id="IPR015424">
    <property type="entry name" value="PyrdxlP-dep_Trfase"/>
</dbReference>
<dbReference type="InterPro" id="IPR050596">
    <property type="entry name" value="AspAT/PAT-like"/>
</dbReference>
<name>A0A3E3E746_9FIRM</name>
<evidence type="ECO:0000256" key="2">
    <source>
        <dbReference type="ARBA" id="ARBA00007441"/>
    </source>
</evidence>